<evidence type="ECO:0000313" key="1">
    <source>
        <dbReference type="EMBL" id="RUS52378.1"/>
    </source>
</evidence>
<dbReference type="RefSeq" id="WP_126991704.1">
    <property type="nucleotide sequence ID" value="NZ_JTFC01000042.1"/>
</dbReference>
<accession>A0A433RQ50</accession>
<gene>
    <name evidence="1" type="ORF">QI30_16525</name>
</gene>
<dbReference type="Proteomes" id="UP000288623">
    <property type="component" value="Unassembled WGS sequence"/>
</dbReference>
<keyword evidence="2" id="KW-1185">Reference proteome</keyword>
<sequence length="127" mass="15205">MFKIEFIEEGISIRKIILKNLKTCTEEICFDHTMLLSFRNFRFMEIGETYCCKLFLSGKVTADGETYRFNRYVSIGTQHFCEIVNFKGDIYYIEDFHMKNHCKFIRFHVERKDLIQVGEIIHPILSE</sequence>
<reference evidence="1 2" key="1">
    <citation type="submission" date="2014-11" db="EMBL/GenBank/DDBJ databases">
        <title>Genome sequence and analysis of novel Kurthia sp.</title>
        <authorList>
            <person name="Lawson J.N."/>
            <person name="Gonzalez J.E."/>
            <person name="Rinauldi L."/>
            <person name="Xuan Z."/>
            <person name="Firman A."/>
            <person name="Shaddox L."/>
            <person name="Trudeau A."/>
            <person name="Shah S."/>
            <person name="Reiman D."/>
        </authorList>
    </citation>
    <scope>NUCLEOTIDE SEQUENCE [LARGE SCALE GENOMIC DNA]</scope>
    <source>
        <strain evidence="1 2">3B1D</strain>
    </source>
</reference>
<comment type="caution">
    <text evidence="1">The sequence shown here is derived from an EMBL/GenBank/DDBJ whole genome shotgun (WGS) entry which is preliminary data.</text>
</comment>
<proteinExistence type="predicted"/>
<evidence type="ECO:0000313" key="2">
    <source>
        <dbReference type="Proteomes" id="UP000288623"/>
    </source>
</evidence>
<dbReference type="OrthoDB" id="2087898at2"/>
<dbReference type="AlphaFoldDB" id="A0A433RQ50"/>
<organism evidence="1 2">
    <name type="scientific">Candidatus Kurthia intestinigallinarum</name>
    <dbReference type="NCBI Taxonomy" id="1562256"/>
    <lineage>
        <taxon>Bacteria</taxon>
        <taxon>Bacillati</taxon>
        <taxon>Bacillota</taxon>
        <taxon>Bacilli</taxon>
        <taxon>Bacillales</taxon>
        <taxon>Caryophanaceae</taxon>
        <taxon>Kurthia</taxon>
    </lineage>
</organism>
<name>A0A433RQ50_9BACL</name>
<dbReference type="EMBL" id="JTFC01000042">
    <property type="protein sequence ID" value="RUS52378.1"/>
    <property type="molecule type" value="Genomic_DNA"/>
</dbReference>
<protein>
    <submittedName>
        <fullName evidence="1">Uncharacterized protein</fullName>
    </submittedName>
</protein>